<dbReference type="SUPFAM" id="SSF143422">
    <property type="entry name" value="Transposase IS200-like"/>
    <property type="match status" value="1"/>
</dbReference>
<comment type="caution">
    <text evidence="2">The sequence shown here is derived from an EMBL/GenBank/DDBJ whole genome shotgun (WGS) entry which is preliminary data.</text>
</comment>
<dbReference type="Pfam" id="PF01797">
    <property type="entry name" value="Y1_Tnp"/>
    <property type="match status" value="1"/>
</dbReference>
<feature type="domain" description="Transposase IS200-like" evidence="1">
    <location>
        <begin position="16"/>
        <end position="130"/>
    </location>
</feature>
<proteinExistence type="predicted"/>
<evidence type="ECO:0000259" key="1">
    <source>
        <dbReference type="SMART" id="SM01321"/>
    </source>
</evidence>
<sequence>MEEDLIVVSRQNREKSSSGFYHVMVRGINKNDLFLEDEDKEYFLQVLADKKEPCDFLLPAYCLMDNHVHMLIKEQTIGLSNIMKSVNVSYASYFNRKYDRVGPLFQGRYRSEDIEDENYFLAVARYIHQNPIKAGMVNVPELYKWSSYRDYLNIDMQNNLADTEMILKIFGCKRGNVSKEFQNFMVQEDQNEFLDVKNKNDCLRVGKDIWAHLMVSDIGEGDKIRLLKEKTSLSSRDLAVITGINKNKIQRFLR</sequence>
<dbReference type="GO" id="GO:0004803">
    <property type="term" value="F:transposase activity"/>
    <property type="evidence" value="ECO:0007669"/>
    <property type="project" value="InterPro"/>
</dbReference>
<dbReference type="SMART" id="SM01321">
    <property type="entry name" value="Y1_Tnp"/>
    <property type="match status" value="1"/>
</dbReference>
<dbReference type="AlphaFoldDB" id="A0A644ZJZ0"/>
<dbReference type="PANTHER" id="PTHR34322:SF2">
    <property type="entry name" value="TRANSPOSASE IS200-LIKE DOMAIN-CONTAINING PROTEIN"/>
    <property type="match status" value="1"/>
</dbReference>
<dbReference type="GO" id="GO:0003677">
    <property type="term" value="F:DNA binding"/>
    <property type="evidence" value="ECO:0007669"/>
    <property type="project" value="InterPro"/>
</dbReference>
<reference evidence="2" key="1">
    <citation type="submission" date="2019-08" db="EMBL/GenBank/DDBJ databases">
        <authorList>
            <person name="Kucharzyk K."/>
            <person name="Murdoch R.W."/>
            <person name="Higgins S."/>
            <person name="Loffler F."/>
        </authorList>
    </citation>
    <scope>NUCLEOTIDE SEQUENCE</scope>
</reference>
<gene>
    <name evidence="2" type="ORF">SDC9_87696</name>
</gene>
<dbReference type="EMBL" id="VSSQ01009225">
    <property type="protein sequence ID" value="MPM41047.1"/>
    <property type="molecule type" value="Genomic_DNA"/>
</dbReference>
<dbReference type="GO" id="GO:0006313">
    <property type="term" value="P:DNA transposition"/>
    <property type="evidence" value="ECO:0007669"/>
    <property type="project" value="InterPro"/>
</dbReference>
<dbReference type="InterPro" id="IPR002686">
    <property type="entry name" value="Transposase_17"/>
</dbReference>
<dbReference type="Gene3D" id="3.30.70.1290">
    <property type="entry name" value="Transposase IS200-like"/>
    <property type="match status" value="1"/>
</dbReference>
<name>A0A644ZJZ0_9ZZZZ</name>
<organism evidence="2">
    <name type="scientific">bioreactor metagenome</name>
    <dbReference type="NCBI Taxonomy" id="1076179"/>
    <lineage>
        <taxon>unclassified sequences</taxon>
        <taxon>metagenomes</taxon>
        <taxon>ecological metagenomes</taxon>
    </lineage>
</organism>
<dbReference type="InterPro" id="IPR036515">
    <property type="entry name" value="Transposase_17_sf"/>
</dbReference>
<dbReference type="PANTHER" id="PTHR34322">
    <property type="entry name" value="TRANSPOSASE, Y1_TNP DOMAIN-CONTAINING"/>
    <property type="match status" value="1"/>
</dbReference>
<protein>
    <recommendedName>
        <fullName evidence="1">Transposase IS200-like domain-containing protein</fullName>
    </recommendedName>
</protein>
<evidence type="ECO:0000313" key="2">
    <source>
        <dbReference type="EMBL" id="MPM41047.1"/>
    </source>
</evidence>
<accession>A0A644ZJZ0</accession>